<evidence type="ECO:0000313" key="2">
    <source>
        <dbReference type="RefSeq" id="XP_056688719.1"/>
    </source>
</evidence>
<organism evidence="1 2">
    <name type="scientific">Spinacia oleracea</name>
    <name type="common">Spinach</name>
    <dbReference type="NCBI Taxonomy" id="3562"/>
    <lineage>
        <taxon>Eukaryota</taxon>
        <taxon>Viridiplantae</taxon>
        <taxon>Streptophyta</taxon>
        <taxon>Embryophyta</taxon>
        <taxon>Tracheophyta</taxon>
        <taxon>Spermatophyta</taxon>
        <taxon>Magnoliopsida</taxon>
        <taxon>eudicotyledons</taxon>
        <taxon>Gunneridae</taxon>
        <taxon>Pentapetalae</taxon>
        <taxon>Caryophyllales</taxon>
        <taxon>Chenopodiaceae</taxon>
        <taxon>Chenopodioideae</taxon>
        <taxon>Anserineae</taxon>
        <taxon>Spinacia</taxon>
    </lineage>
</organism>
<dbReference type="PANTHER" id="PTHR47169">
    <property type="entry name" value="OS01G0541250 PROTEIN"/>
    <property type="match status" value="1"/>
</dbReference>
<protein>
    <submittedName>
        <fullName evidence="2">Uncharacterized protein</fullName>
    </submittedName>
</protein>
<dbReference type="PANTHER" id="PTHR47169:SF3">
    <property type="match status" value="1"/>
</dbReference>
<evidence type="ECO:0000313" key="1">
    <source>
        <dbReference type="Proteomes" id="UP000813463"/>
    </source>
</evidence>
<reference evidence="1" key="1">
    <citation type="journal article" date="2021" name="Nat. Commun.">
        <title>Genomic analyses provide insights into spinach domestication and the genetic basis of agronomic traits.</title>
        <authorList>
            <person name="Cai X."/>
            <person name="Sun X."/>
            <person name="Xu C."/>
            <person name="Sun H."/>
            <person name="Wang X."/>
            <person name="Ge C."/>
            <person name="Zhang Z."/>
            <person name="Wang Q."/>
            <person name="Fei Z."/>
            <person name="Jiao C."/>
            <person name="Wang Q."/>
        </authorList>
    </citation>
    <scope>NUCLEOTIDE SEQUENCE [LARGE SCALE GENOMIC DNA]</scope>
    <source>
        <strain evidence="1">cv. Varoflay</strain>
    </source>
</reference>
<dbReference type="Proteomes" id="UP000813463">
    <property type="component" value="Chromosome 6"/>
</dbReference>
<sequence>MQRYNLTTRHHNDGRKRIQLEVNELTKLAMGDITCTRDLAEMIHITRGTIHRMIKRGLIKPHTNPLHPGFGDQNKIARMAYILGMLVGDTPETKKRNVKAKYSVAPSSKWIPNVMFTTVVARPRFNTQKECTFDGKICIFPFTYSEPGKRSSKYREKGTLVTKVIESLNQKVTRSMLIDQITPATLAKWPPSEGPNTIFIQQDNAKAHVTQDVL</sequence>
<dbReference type="InterPro" id="IPR036397">
    <property type="entry name" value="RNaseH_sf"/>
</dbReference>
<name>A0ABM3QZH3_SPIOL</name>
<gene>
    <name evidence="2" type="primary">LOC130463571</name>
</gene>
<dbReference type="RefSeq" id="XP_056688719.1">
    <property type="nucleotide sequence ID" value="XM_056832741.1"/>
</dbReference>
<keyword evidence="1" id="KW-1185">Reference proteome</keyword>
<proteinExistence type="predicted"/>
<dbReference type="GeneID" id="130463571"/>
<accession>A0ABM3QZH3</accession>
<dbReference type="Gene3D" id="3.30.420.10">
    <property type="entry name" value="Ribonuclease H-like superfamily/Ribonuclease H"/>
    <property type="match status" value="1"/>
</dbReference>
<reference evidence="2" key="2">
    <citation type="submission" date="2025-08" db="UniProtKB">
        <authorList>
            <consortium name="RefSeq"/>
        </authorList>
    </citation>
    <scope>IDENTIFICATION</scope>
    <source>
        <tissue evidence="2">Leaf</tissue>
    </source>
</reference>